<reference evidence="11 12" key="1">
    <citation type="submission" date="2013-08" db="EMBL/GenBank/DDBJ databases">
        <title>Genome sequencing of Cellulomonas bogoriensis 69B4.</title>
        <authorList>
            <person name="Chen F."/>
            <person name="Li Y."/>
            <person name="Wang G."/>
        </authorList>
    </citation>
    <scope>NUCLEOTIDE SEQUENCE [LARGE SCALE GENOMIC DNA]</scope>
    <source>
        <strain evidence="11 12">69B4</strain>
    </source>
</reference>
<dbReference type="GO" id="GO:0033281">
    <property type="term" value="C:TAT protein transport complex"/>
    <property type="evidence" value="ECO:0007669"/>
    <property type="project" value="UniProtKB-UniRule"/>
</dbReference>
<evidence type="ECO:0000256" key="2">
    <source>
        <dbReference type="ARBA" id="ARBA00022448"/>
    </source>
</evidence>
<keyword evidence="8 9" id="KW-0472">Membrane</keyword>
<dbReference type="PANTHER" id="PTHR42982:SF8">
    <property type="entry name" value="SEC-INDEPENDENT PROTEIN TRANSLOCASE PROTEIN TATA"/>
    <property type="match status" value="1"/>
</dbReference>
<keyword evidence="4 9" id="KW-0812">Transmembrane</keyword>
<evidence type="ECO:0000256" key="3">
    <source>
        <dbReference type="ARBA" id="ARBA00022475"/>
    </source>
</evidence>
<evidence type="ECO:0000256" key="5">
    <source>
        <dbReference type="ARBA" id="ARBA00022927"/>
    </source>
</evidence>
<dbReference type="PANTHER" id="PTHR42982">
    <property type="entry name" value="SEC-INDEPENDENT PROTEIN TRANSLOCASE PROTEIN TATA"/>
    <property type="match status" value="1"/>
</dbReference>
<dbReference type="HAMAP" id="MF_00236">
    <property type="entry name" value="TatA_E"/>
    <property type="match status" value="1"/>
</dbReference>
<evidence type="ECO:0000256" key="8">
    <source>
        <dbReference type="ARBA" id="ARBA00023136"/>
    </source>
</evidence>
<comment type="subcellular location">
    <subcellularLocation>
        <location evidence="1 9">Cell membrane</location>
        <topology evidence="1 9">Single-pass membrane protein</topology>
    </subcellularLocation>
</comment>
<evidence type="ECO:0000256" key="10">
    <source>
        <dbReference type="SAM" id="MobiDB-lite"/>
    </source>
</evidence>
<evidence type="ECO:0000313" key="11">
    <source>
        <dbReference type="EMBL" id="KGM09853.1"/>
    </source>
</evidence>
<comment type="similarity">
    <text evidence="9">Belongs to the TatA/E family.</text>
</comment>
<dbReference type="RefSeq" id="WP_035062115.1">
    <property type="nucleotide sequence ID" value="NZ_AXCZ01000167.1"/>
</dbReference>
<comment type="caution">
    <text evidence="11">The sequence shown here is derived from an EMBL/GenBank/DDBJ whole genome shotgun (WGS) entry which is preliminary data.</text>
</comment>
<keyword evidence="5 9" id="KW-0653">Protein transport</keyword>
<name>A0A0A0BMW9_9CELL</name>
<dbReference type="GO" id="GO:0043953">
    <property type="term" value="P:protein transport by the Tat complex"/>
    <property type="evidence" value="ECO:0007669"/>
    <property type="project" value="UniProtKB-UniRule"/>
</dbReference>
<gene>
    <name evidence="9" type="primary">tatA</name>
    <name evidence="11" type="ORF">N869_04620</name>
</gene>
<organism evidence="11 12">
    <name type="scientific">Cellulomonas bogoriensis 69B4 = DSM 16987</name>
    <dbReference type="NCBI Taxonomy" id="1386082"/>
    <lineage>
        <taxon>Bacteria</taxon>
        <taxon>Bacillati</taxon>
        <taxon>Actinomycetota</taxon>
        <taxon>Actinomycetes</taxon>
        <taxon>Micrococcales</taxon>
        <taxon>Cellulomonadaceae</taxon>
        <taxon>Cellulomonas</taxon>
    </lineage>
</organism>
<evidence type="ECO:0000256" key="1">
    <source>
        <dbReference type="ARBA" id="ARBA00004162"/>
    </source>
</evidence>
<accession>A0A0A0BMW9</accession>
<keyword evidence="7 9" id="KW-0811">Translocation</keyword>
<feature type="region of interest" description="Disordered" evidence="10">
    <location>
        <begin position="43"/>
        <end position="89"/>
    </location>
</feature>
<dbReference type="Proteomes" id="UP000054314">
    <property type="component" value="Unassembled WGS sequence"/>
</dbReference>
<dbReference type="AlphaFoldDB" id="A0A0A0BMW9"/>
<comment type="subunit">
    <text evidence="9">The Tat system comprises two distinct complexes: a TatABC complex, containing multiple copies of TatA, TatB and TatC subunits, and a separate TatA complex, containing only TatA subunits. Substrates initially bind to the TatABC complex, which probably triggers association of the separate TatA complex to form the active translocon.</text>
</comment>
<keyword evidence="6 9" id="KW-1133">Transmembrane helix</keyword>
<keyword evidence="2 9" id="KW-0813">Transport</keyword>
<protein>
    <recommendedName>
        <fullName evidence="9">Sec-independent protein translocase protein TatA</fullName>
    </recommendedName>
</protein>
<feature type="compositionally biased region" description="Low complexity" evidence="10">
    <location>
        <begin position="52"/>
        <end position="75"/>
    </location>
</feature>
<evidence type="ECO:0000313" key="12">
    <source>
        <dbReference type="Proteomes" id="UP000054314"/>
    </source>
</evidence>
<feature type="compositionally biased region" description="Basic and acidic residues" evidence="10">
    <location>
        <begin position="76"/>
        <end position="89"/>
    </location>
</feature>
<proteinExistence type="inferred from homology"/>
<evidence type="ECO:0000256" key="9">
    <source>
        <dbReference type="HAMAP-Rule" id="MF_00236"/>
    </source>
</evidence>
<sequence length="89" mass="9701">MPANMRGWELIIILVLILLLFGARRLPDLARSVGRSMKIFRAEVKDLRTDEPAPQDSTPSDDPSTDAATTAAPSAGEERRPTDDGDPAR</sequence>
<dbReference type="GO" id="GO:0008320">
    <property type="term" value="F:protein transmembrane transporter activity"/>
    <property type="evidence" value="ECO:0007669"/>
    <property type="project" value="UniProtKB-UniRule"/>
</dbReference>
<keyword evidence="12" id="KW-1185">Reference proteome</keyword>
<dbReference type="Pfam" id="PF02416">
    <property type="entry name" value="TatA_B_E"/>
    <property type="match status" value="1"/>
</dbReference>
<dbReference type="NCBIfam" id="TIGR01411">
    <property type="entry name" value="tatAE"/>
    <property type="match status" value="1"/>
</dbReference>
<evidence type="ECO:0000256" key="7">
    <source>
        <dbReference type="ARBA" id="ARBA00023010"/>
    </source>
</evidence>
<evidence type="ECO:0000256" key="4">
    <source>
        <dbReference type="ARBA" id="ARBA00022692"/>
    </source>
</evidence>
<evidence type="ECO:0000256" key="6">
    <source>
        <dbReference type="ARBA" id="ARBA00022989"/>
    </source>
</evidence>
<dbReference type="InterPro" id="IPR003369">
    <property type="entry name" value="TatA/B/E"/>
</dbReference>
<comment type="function">
    <text evidence="9">Part of the twin-arginine translocation (Tat) system that transports large folded proteins containing a characteristic twin-arginine motif in their signal peptide across membranes. TatA could form the protein-conducting channel of the Tat system.</text>
</comment>
<dbReference type="EMBL" id="AXCZ01000167">
    <property type="protein sequence ID" value="KGM09853.1"/>
    <property type="molecule type" value="Genomic_DNA"/>
</dbReference>
<keyword evidence="3 9" id="KW-1003">Cell membrane</keyword>
<dbReference type="Gene3D" id="1.20.5.3310">
    <property type="match status" value="1"/>
</dbReference>
<dbReference type="OrthoDB" id="5245163at2"/>
<dbReference type="NCBIfam" id="NF001854">
    <property type="entry name" value="PRK00575.1"/>
    <property type="match status" value="1"/>
</dbReference>
<dbReference type="InterPro" id="IPR006312">
    <property type="entry name" value="TatA/E"/>
</dbReference>